<evidence type="ECO:0000256" key="2">
    <source>
        <dbReference type="ARBA" id="ARBA00009295"/>
    </source>
</evidence>
<keyword evidence="12" id="KW-0479">Metal-binding</keyword>
<evidence type="ECO:0000256" key="11">
    <source>
        <dbReference type="ARBA" id="ARBA00023160"/>
    </source>
</evidence>
<dbReference type="Pfam" id="PF00173">
    <property type="entry name" value="Cyt-b5"/>
    <property type="match status" value="1"/>
</dbReference>
<dbReference type="InterPro" id="IPR036400">
    <property type="entry name" value="Cyt_B5-like_heme/steroid_sf"/>
</dbReference>
<dbReference type="STRING" id="913774.A0A0C3E221"/>
<name>A0A0C3E221_OIDMZ</name>
<keyword evidence="12" id="KW-0813">Transport</keyword>
<dbReference type="EMBL" id="KN832870">
    <property type="protein sequence ID" value="KIN08363.1"/>
    <property type="molecule type" value="Genomic_DNA"/>
</dbReference>
<evidence type="ECO:0000256" key="7">
    <source>
        <dbReference type="ARBA" id="ARBA00023002"/>
    </source>
</evidence>
<feature type="transmembrane region" description="Helical" evidence="13">
    <location>
        <begin position="81"/>
        <end position="103"/>
    </location>
</feature>
<keyword evidence="12" id="KW-0249">Electron transport</keyword>
<keyword evidence="11 12" id="KW-0275">Fatty acid biosynthesis</keyword>
<evidence type="ECO:0000313" key="15">
    <source>
        <dbReference type="EMBL" id="KIN08363.1"/>
    </source>
</evidence>
<comment type="catalytic activity">
    <reaction evidence="12">
        <text>octadecanoyl-CoA + 2 Fe(II)-[cytochrome b5] + O2 + 2 H(+) = (9Z)-octadecenoyl-CoA + 2 Fe(III)-[cytochrome b5] + 2 H2O</text>
        <dbReference type="Rhea" id="RHEA:19721"/>
        <dbReference type="Rhea" id="RHEA-COMP:10438"/>
        <dbReference type="Rhea" id="RHEA-COMP:10439"/>
        <dbReference type="ChEBI" id="CHEBI:15377"/>
        <dbReference type="ChEBI" id="CHEBI:15378"/>
        <dbReference type="ChEBI" id="CHEBI:15379"/>
        <dbReference type="ChEBI" id="CHEBI:29033"/>
        <dbReference type="ChEBI" id="CHEBI:29034"/>
        <dbReference type="ChEBI" id="CHEBI:57387"/>
        <dbReference type="ChEBI" id="CHEBI:57394"/>
        <dbReference type="EC" id="1.14.19.1"/>
    </reaction>
</comment>
<dbReference type="GO" id="GO:0006636">
    <property type="term" value="P:unsaturated fatty acid biosynthetic process"/>
    <property type="evidence" value="ECO:0007669"/>
    <property type="project" value="UniProtKB-UniRule"/>
</dbReference>
<dbReference type="PIRSF" id="PIRSF000345">
    <property type="entry name" value="OLE1"/>
    <property type="match status" value="1"/>
</dbReference>
<dbReference type="InParanoid" id="A0A0C3E221"/>
<dbReference type="GO" id="GO:0005506">
    <property type="term" value="F:iron ion binding"/>
    <property type="evidence" value="ECO:0007669"/>
    <property type="project" value="TreeGrafter"/>
</dbReference>
<dbReference type="Pfam" id="PF00487">
    <property type="entry name" value="FA_desaturase"/>
    <property type="match status" value="1"/>
</dbReference>
<keyword evidence="7 12" id="KW-0560">Oxidoreductase</keyword>
<keyword evidence="9 12" id="KW-0443">Lipid metabolism</keyword>
<feature type="transmembrane region" description="Helical" evidence="13">
    <location>
        <begin position="165"/>
        <end position="187"/>
    </location>
</feature>
<keyword evidence="8 12" id="KW-0408">Iron</keyword>
<dbReference type="PANTHER" id="PTHR11351">
    <property type="entry name" value="ACYL-COA DESATURASE"/>
    <property type="match status" value="1"/>
</dbReference>
<keyword evidence="10 13" id="KW-0472">Membrane</keyword>
<keyword evidence="16" id="KW-1185">Reference proteome</keyword>
<evidence type="ECO:0000256" key="6">
    <source>
        <dbReference type="ARBA" id="ARBA00022989"/>
    </source>
</evidence>
<keyword evidence="5 12" id="KW-0276">Fatty acid metabolism</keyword>
<comment type="subcellular location">
    <subcellularLocation>
        <location evidence="1">Membrane</location>
        <topology evidence="1">Multi-pass membrane protein</topology>
    </subcellularLocation>
</comment>
<evidence type="ECO:0000256" key="10">
    <source>
        <dbReference type="ARBA" id="ARBA00023136"/>
    </source>
</evidence>
<evidence type="ECO:0000256" key="13">
    <source>
        <dbReference type="SAM" id="Phobius"/>
    </source>
</evidence>
<proteinExistence type="inferred from homology"/>
<evidence type="ECO:0000256" key="9">
    <source>
        <dbReference type="ARBA" id="ARBA00023098"/>
    </source>
</evidence>
<keyword evidence="12" id="KW-0349">Heme</keyword>
<dbReference type="OrthoDB" id="10260134at2759"/>
<dbReference type="PROSITE" id="PS50255">
    <property type="entry name" value="CYTOCHROME_B5_2"/>
    <property type="match status" value="1"/>
</dbReference>
<evidence type="ECO:0000256" key="5">
    <source>
        <dbReference type="ARBA" id="ARBA00022832"/>
    </source>
</evidence>
<sequence>MPPNPSSSDQPLDPRPWYKRIAWFNLLFSIIIPFIALLEALRTPLHPKTAVFAIVYFWATGLTITAGYHRLWSHRSYKASTFLSIIFALLGAAAVQGSAFWWAKRHRAHHRYTDTDLDPYSANRGLFFSHIGWILVRRDASGPAVGQADAGDLKKDKIVQWQHRYFVPLSLGLGLVLPVVICGVFWGDWRGGVVYAAILRMAVLQQCTFCVNSLAHYMGSQPFSDRHSPRDHIVTAIITFGEGWHNFHHTFPADYRNGYKYWQYDPTKWLLWCCERIGLANRLQRFQGNEIKKANLLMRERKLVAERATLQWGPSISSLPVMTWNEFQMETKTKNANGKRKGLIAIAGVVHDITEFAASHPGGESIIRGGIGRDCTADFMGGVYAHSETASNYLAVMRVARLKGGGRVEVEINLEDKTSI</sequence>
<feature type="domain" description="Cytochrome b5 heme-binding" evidence="14">
    <location>
        <begin position="319"/>
        <end position="403"/>
    </location>
</feature>
<protein>
    <recommendedName>
        <fullName evidence="12">Acyl-CoA desaturase</fullName>
        <ecNumber evidence="12">1.14.19.1</ecNumber>
    </recommendedName>
</protein>
<dbReference type="AlphaFoldDB" id="A0A0C3E221"/>
<evidence type="ECO:0000256" key="12">
    <source>
        <dbReference type="PIRNR" id="PIRNR000345"/>
    </source>
</evidence>
<reference evidence="16" key="2">
    <citation type="submission" date="2015-01" db="EMBL/GenBank/DDBJ databases">
        <title>Evolutionary Origins and Diversification of the Mycorrhizal Mutualists.</title>
        <authorList>
            <consortium name="DOE Joint Genome Institute"/>
            <consortium name="Mycorrhizal Genomics Consortium"/>
            <person name="Kohler A."/>
            <person name="Kuo A."/>
            <person name="Nagy L.G."/>
            <person name="Floudas D."/>
            <person name="Copeland A."/>
            <person name="Barry K.W."/>
            <person name="Cichocki N."/>
            <person name="Veneault-Fourrey C."/>
            <person name="LaButti K."/>
            <person name="Lindquist E.A."/>
            <person name="Lipzen A."/>
            <person name="Lundell T."/>
            <person name="Morin E."/>
            <person name="Murat C."/>
            <person name="Riley R."/>
            <person name="Ohm R."/>
            <person name="Sun H."/>
            <person name="Tunlid A."/>
            <person name="Henrissat B."/>
            <person name="Grigoriev I.V."/>
            <person name="Hibbett D.S."/>
            <person name="Martin F."/>
        </authorList>
    </citation>
    <scope>NUCLEOTIDE SEQUENCE [LARGE SCALE GENOMIC DNA]</scope>
    <source>
        <strain evidence="16">Zn</strain>
    </source>
</reference>
<dbReference type="EC" id="1.14.19.1" evidence="12"/>
<comment type="cofactor">
    <cofactor evidence="12">
        <name>Fe(2+)</name>
        <dbReference type="ChEBI" id="CHEBI:29033"/>
    </cofactor>
    <text evidence="12">Expected to bind 2 Fe(2+) ions per subunit.</text>
</comment>
<evidence type="ECO:0000256" key="1">
    <source>
        <dbReference type="ARBA" id="ARBA00004141"/>
    </source>
</evidence>
<dbReference type="InterPro" id="IPR001199">
    <property type="entry name" value="Cyt_B5-like_heme/steroid-bd"/>
</dbReference>
<dbReference type="Gene3D" id="3.10.120.10">
    <property type="entry name" value="Cytochrome b5-like heme/steroid binding domain"/>
    <property type="match status" value="1"/>
</dbReference>
<dbReference type="CDD" id="cd03505">
    <property type="entry name" value="Delta9-FADS-like"/>
    <property type="match status" value="1"/>
</dbReference>
<feature type="transmembrane region" description="Helical" evidence="13">
    <location>
        <begin position="20"/>
        <end position="38"/>
    </location>
</feature>
<dbReference type="PRINTS" id="PR00075">
    <property type="entry name" value="FACDDSATRASE"/>
</dbReference>
<keyword evidence="4 13" id="KW-0812">Transmembrane</keyword>
<comment type="similarity">
    <text evidence="2 12">Belongs to the fatty acid desaturase type 1 family.</text>
</comment>
<dbReference type="SUPFAM" id="SSF55856">
    <property type="entry name" value="Cytochrome b5-like heme/steroid binding domain"/>
    <property type="match status" value="1"/>
</dbReference>
<evidence type="ECO:0000256" key="3">
    <source>
        <dbReference type="ARBA" id="ARBA00022516"/>
    </source>
</evidence>
<dbReference type="InterPro" id="IPR015876">
    <property type="entry name" value="Acyl-CoA_DS"/>
</dbReference>
<gene>
    <name evidence="15" type="ORF">OIDMADRAFT_175177</name>
</gene>
<keyword evidence="6 13" id="KW-1133">Transmembrane helix</keyword>
<evidence type="ECO:0000256" key="8">
    <source>
        <dbReference type="ARBA" id="ARBA00023004"/>
    </source>
</evidence>
<evidence type="ECO:0000259" key="14">
    <source>
        <dbReference type="PROSITE" id="PS50255"/>
    </source>
</evidence>
<dbReference type="InterPro" id="IPR009160">
    <property type="entry name" value="Acyl-CoA_deSatase_haem/ster-bd"/>
</dbReference>
<dbReference type="HOGENOM" id="CLU_027359_3_2_1"/>
<dbReference type="GO" id="GO:0005789">
    <property type="term" value="C:endoplasmic reticulum membrane"/>
    <property type="evidence" value="ECO:0007669"/>
    <property type="project" value="TreeGrafter"/>
</dbReference>
<dbReference type="GO" id="GO:0004768">
    <property type="term" value="F:stearoyl-CoA 9-desaturase activity"/>
    <property type="evidence" value="ECO:0007669"/>
    <property type="project" value="UniProtKB-UniRule"/>
</dbReference>
<feature type="transmembrane region" description="Helical" evidence="13">
    <location>
        <begin position="50"/>
        <end position="69"/>
    </location>
</feature>
<accession>A0A0C3E221</accession>
<dbReference type="PANTHER" id="PTHR11351:SF31">
    <property type="entry name" value="DESATURASE 1, ISOFORM A-RELATED"/>
    <property type="match status" value="1"/>
</dbReference>
<evidence type="ECO:0000256" key="4">
    <source>
        <dbReference type="ARBA" id="ARBA00022692"/>
    </source>
</evidence>
<reference evidence="15 16" key="1">
    <citation type="submission" date="2014-04" db="EMBL/GenBank/DDBJ databases">
        <authorList>
            <consortium name="DOE Joint Genome Institute"/>
            <person name="Kuo A."/>
            <person name="Martino E."/>
            <person name="Perotto S."/>
            <person name="Kohler A."/>
            <person name="Nagy L.G."/>
            <person name="Floudas D."/>
            <person name="Copeland A."/>
            <person name="Barry K.W."/>
            <person name="Cichocki N."/>
            <person name="Veneault-Fourrey C."/>
            <person name="LaButti K."/>
            <person name="Lindquist E.A."/>
            <person name="Lipzen A."/>
            <person name="Lundell T."/>
            <person name="Morin E."/>
            <person name="Murat C."/>
            <person name="Sun H."/>
            <person name="Tunlid A."/>
            <person name="Henrissat B."/>
            <person name="Grigoriev I.V."/>
            <person name="Hibbett D.S."/>
            <person name="Martin F."/>
            <person name="Nordberg H.P."/>
            <person name="Cantor M.N."/>
            <person name="Hua S.X."/>
        </authorList>
    </citation>
    <scope>NUCLEOTIDE SEQUENCE [LARGE SCALE GENOMIC DNA]</scope>
    <source>
        <strain evidence="15 16">Zn</strain>
    </source>
</reference>
<evidence type="ECO:0000313" key="16">
    <source>
        <dbReference type="Proteomes" id="UP000054321"/>
    </source>
</evidence>
<dbReference type="Proteomes" id="UP000054321">
    <property type="component" value="Unassembled WGS sequence"/>
</dbReference>
<comment type="function">
    <text evidence="12">Stearoyl-CoA desaturase that utilizes O(2) and electrons from reduced cytochrome b5 to introduce the first double bond into saturated fatty acyl-CoA substrates.</text>
</comment>
<keyword evidence="3 12" id="KW-0444">Lipid biosynthesis</keyword>
<dbReference type="InterPro" id="IPR005804">
    <property type="entry name" value="FA_desaturase_dom"/>
</dbReference>
<organism evidence="15 16">
    <name type="scientific">Oidiodendron maius (strain Zn)</name>
    <dbReference type="NCBI Taxonomy" id="913774"/>
    <lineage>
        <taxon>Eukaryota</taxon>
        <taxon>Fungi</taxon>
        <taxon>Dikarya</taxon>
        <taxon>Ascomycota</taxon>
        <taxon>Pezizomycotina</taxon>
        <taxon>Leotiomycetes</taxon>
        <taxon>Leotiomycetes incertae sedis</taxon>
        <taxon>Myxotrichaceae</taxon>
        <taxon>Oidiodendron</taxon>
    </lineage>
</organism>
<dbReference type="SMART" id="SM01117">
    <property type="entry name" value="Cyt-b5"/>
    <property type="match status" value="1"/>
</dbReference>